<dbReference type="Proteomes" id="UP001623348">
    <property type="component" value="Unassembled WGS sequence"/>
</dbReference>
<feature type="region of interest" description="Disordered" evidence="1">
    <location>
        <begin position="70"/>
        <end position="96"/>
    </location>
</feature>
<feature type="compositionally biased region" description="Polar residues" evidence="1">
    <location>
        <begin position="1"/>
        <end position="10"/>
    </location>
</feature>
<name>A0ABC9X4L8_GRUJA</name>
<feature type="region of interest" description="Disordered" evidence="1">
    <location>
        <begin position="1"/>
        <end position="58"/>
    </location>
</feature>
<feature type="compositionally biased region" description="Gly residues" evidence="1">
    <location>
        <begin position="28"/>
        <end position="39"/>
    </location>
</feature>
<evidence type="ECO:0000256" key="1">
    <source>
        <dbReference type="SAM" id="MobiDB-lite"/>
    </source>
</evidence>
<sequence>MHLWDETQTSGRGGQRWSGGKSILRGKLSGGGDPRGSGPGWCPHLPRGQEPPGRLHRHLPNAARCAAESRCVGDRPRGCSPAASAADPQPSAPRPP</sequence>
<feature type="compositionally biased region" description="Low complexity" evidence="1">
    <location>
        <begin position="80"/>
        <end position="89"/>
    </location>
</feature>
<dbReference type="AlphaFoldDB" id="A0ABC9X4L8"/>
<protein>
    <submittedName>
        <fullName evidence="2">Uncharacterized protein</fullName>
    </submittedName>
</protein>
<organism evidence="2 3">
    <name type="scientific">Grus japonensis</name>
    <name type="common">Japanese crane</name>
    <name type="synonym">Red-crowned crane</name>
    <dbReference type="NCBI Taxonomy" id="30415"/>
    <lineage>
        <taxon>Eukaryota</taxon>
        <taxon>Metazoa</taxon>
        <taxon>Chordata</taxon>
        <taxon>Craniata</taxon>
        <taxon>Vertebrata</taxon>
        <taxon>Euteleostomi</taxon>
        <taxon>Archelosauria</taxon>
        <taxon>Archosauria</taxon>
        <taxon>Dinosauria</taxon>
        <taxon>Saurischia</taxon>
        <taxon>Theropoda</taxon>
        <taxon>Coelurosauria</taxon>
        <taxon>Aves</taxon>
        <taxon>Neognathae</taxon>
        <taxon>Neoaves</taxon>
        <taxon>Gruiformes</taxon>
        <taxon>Gruidae</taxon>
        <taxon>Grus</taxon>
    </lineage>
</organism>
<comment type="caution">
    <text evidence="2">The sequence shown here is derived from an EMBL/GenBank/DDBJ whole genome shotgun (WGS) entry which is preliminary data.</text>
</comment>
<proteinExistence type="predicted"/>
<reference evidence="2 3" key="1">
    <citation type="submission" date="2024-06" db="EMBL/GenBank/DDBJ databases">
        <title>The draft genome of Grus japonensis, version 3.</title>
        <authorList>
            <person name="Nabeshima K."/>
            <person name="Suzuki S."/>
            <person name="Onuma M."/>
        </authorList>
    </citation>
    <scope>NUCLEOTIDE SEQUENCE [LARGE SCALE GENOMIC DNA]</scope>
    <source>
        <strain evidence="2 3">451A</strain>
    </source>
</reference>
<evidence type="ECO:0000313" key="2">
    <source>
        <dbReference type="EMBL" id="GAB0191857.1"/>
    </source>
</evidence>
<evidence type="ECO:0000313" key="3">
    <source>
        <dbReference type="Proteomes" id="UP001623348"/>
    </source>
</evidence>
<gene>
    <name evidence="2" type="ORF">GRJ2_001651000</name>
</gene>
<dbReference type="EMBL" id="BAAFJT010000006">
    <property type="protein sequence ID" value="GAB0191857.1"/>
    <property type="molecule type" value="Genomic_DNA"/>
</dbReference>
<keyword evidence="3" id="KW-1185">Reference proteome</keyword>
<accession>A0ABC9X4L8</accession>